<feature type="domain" description="Mur ligase central" evidence="20">
    <location>
        <begin position="117"/>
        <end position="276"/>
    </location>
</feature>
<comment type="similarity">
    <text evidence="4 17">Belongs to the MurCDEF family.</text>
</comment>
<evidence type="ECO:0000256" key="4">
    <source>
        <dbReference type="ARBA" id="ARBA00010416"/>
    </source>
</evidence>
<dbReference type="InterPro" id="IPR013221">
    <property type="entry name" value="Mur_ligase_cen"/>
</dbReference>
<dbReference type="SUPFAM" id="SSF53623">
    <property type="entry name" value="MurD-like peptide ligases, catalytic domain"/>
    <property type="match status" value="1"/>
</dbReference>
<evidence type="ECO:0000256" key="8">
    <source>
        <dbReference type="ARBA" id="ARBA00022598"/>
    </source>
</evidence>
<evidence type="ECO:0000256" key="9">
    <source>
        <dbReference type="ARBA" id="ARBA00022741"/>
    </source>
</evidence>
<dbReference type="GO" id="GO:0016874">
    <property type="term" value="F:ligase activity"/>
    <property type="evidence" value="ECO:0007669"/>
    <property type="project" value="UniProtKB-KW"/>
</dbReference>
<evidence type="ECO:0000313" key="22">
    <source>
        <dbReference type="Proteomes" id="UP000615455"/>
    </source>
</evidence>
<comment type="subcellular location">
    <subcellularLocation>
        <location evidence="2 17 18">Cytoplasm</location>
    </subcellularLocation>
</comment>
<comment type="function">
    <text evidence="1 17 18">Cell wall formation. Catalyzes the addition of glutamate to the nucleotide precursor UDP-N-acetylmuramoyl-L-alanine (UMA).</text>
</comment>
<keyword evidence="17 18" id="KW-0132">Cell division</keyword>
<keyword evidence="11 17" id="KW-0133">Cell shape</keyword>
<reference evidence="22" key="1">
    <citation type="journal article" date="2019" name="Int. J. Syst. Evol. Microbiol.">
        <title>The Global Catalogue of Microorganisms (GCM) 10K type strain sequencing project: providing services to taxonomists for standard genome sequencing and annotation.</title>
        <authorList>
            <consortium name="The Broad Institute Genomics Platform"/>
            <consortium name="The Broad Institute Genome Sequencing Center for Infectious Disease"/>
            <person name="Wu L."/>
            <person name="Ma J."/>
        </authorList>
    </citation>
    <scope>NUCLEOTIDE SEQUENCE [LARGE SCALE GENOMIC DNA]</scope>
    <source>
        <strain evidence="22">CGMCC 1.15043</strain>
    </source>
</reference>
<dbReference type="Gene3D" id="3.40.50.720">
    <property type="entry name" value="NAD(P)-binding Rossmann-like Domain"/>
    <property type="match status" value="1"/>
</dbReference>
<comment type="pathway">
    <text evidence="3 17 18">Cell wall biogenesis; peptidoglycan biosynthesis.</text>
</comment>
<evidence type="ECO:0000256" key="3">
    <source>
        <dbReference type="ARBA" id="ARBA00004752"/>
    </source>
</evidence>
<dbReference type="InterPro" id="IPR004101">
    <property type="entry name" value="Mur_ligase_C"/>
</dbReference>
<dbReference type="Pfam" id="PF08245">
    <property type="entry name" value="Mur_ligase_M"/>
    <property type="match status" value="1"/>
</dbReference>
<evidence type="ECO:0000256" key="5">
    <source>
        <dbReference type="ARBA" id="ARBA00012212"/>
    </source>
</evidence>
<keyword evidence="13 17" id="KW-0961">Cell wall biogenesis/degradation</keyword>
<dbReference type="NCBIfam" id="TIGR01087">
    <property type="entry name" value="murD"/>
    <property type="match status" value="1"/>
</dbReference>
<name>A0ABQ1FCC4_9BACL</name>
<dbReference type="PANTHER" id="PTHR43692">
    <property type="entry name" value="UDP-N-ACETYLMURAMOYLALANINE--D-GLUTAMATE LIGASE"/>
    <property type="match status" value="1"/>
</dbReference>
<comment type="caution">
    <text evidence="21">The sequence shown here is derived from an EMBL/GenBank/DDBJ whole genome shotgun (WGS) entry which is preliminary data.</text>
</comment>
<keyword evidence="22" id="KW-1185">Reference proteome</keyword>
<accession>A0ABQ1FCC4</accession>
<evidence type="ECO:0000256" key="17">
    <source>
        <dbReference type="HAMAP-Rule" id="MF_00639"/>
    </source>
</evidence>
<evidence type="ECO:0000256" key="15">
    <source>
        <dbReference type="ARBA" id="ARBA00032324"/>
    </source>
</evidence>
<evidence type="ECO:0000259" key="19">
    <source>
        <dbReference type="Pfam" id="PF02875"/>
    </source>
</evidence>
<evidence type="ECO:0000256" key="14">
    <source>
        <dbReference type="ARBA" id="ARBA00030398"/>
    </source>
</evidence>
<evidence type="ECO:0000256" key="1">
    <source>
        <dbReference type="ARBA" id="ARBA00002734"/>
    </source>
</evidence>
<dbReference type="Gene3D" id="3.90.190.20">
    <property type="entry name" value="Mur ligase, C-terminal domain"/>
    <property type="match status" value="1"/>
</dbReference>
<evidence type="ECO:0000256" key="10">
    <source>
        <dbReference type="ARBA" id="ARBA00022840"/>
    </source>
</evidence>
<protein>
    <recommendedName>
        <fullName evidence="6 17">UDP-N-acetylmuramoylalanine--D-glutamate ligase</fullName>
        <ecNumber evidence="5 17">6.3.2.9</ecNumber>
    </recommendedName>
    <alternativeName>
        <fullName evidence="15 17">D-glutamic acid-adding enzyme</fullName>
    </alternativeName>
    <alternativeName>
        <fullName evidence="14 17">UDP-N-acetylmuramoyl-L-alanyl-D-glutamate synthetase</fullName>
    </alternativeName>
</protein>
<evidence type="ECO:0000256" key="7">
    <source>
        <dbReference type="ARBA" id="ARBA00022490"/>
    </source>
</evidence>
<proteinExistence type="inferred from homology"/>
<keyword evidence="8 17" id="KW-0436">Ligase</keyword>
<dbReference type="InterPro" id="IPR036565">
    <property type="entry name" value="Mur-like_cat_sf"/>
</dbReference>
<evidence type="ECO:0000256" key="12">
    <source>
        <dbReference type="ARBA" id="ARBA00022984"/>
    </source>
</evidence>
<evidence type="ECO:0000256" key="6">
    <source>
        <dbReference type="ARBA" id="ARBA00015655"/>
    </source>
</evidence>
<organism evidence="21 22">
    <name type="scientific">Paenibacillus marchantiophytorum</name>
    <dbReference type="NCBI Taxonomy" id="1619310"/>
    <lineage>
        <taxon>Bacteria</taxon>
        <taxon>Bacillati</taxon>
        <taxon>Bacillota</taxon>
        <taxon>Bacilli</taxon>
        <taxon>Bacillales</taxon>
        <taxon>Paenibacillaceae</taxon>
        <taxon>Paenibacillus</taxon>
    </lineage>
</organism>
<dbReference type="Proteomes" id="UP000615455">
    <property type="component" value="Unassembled WGS sequence"/>
</dbReference>
<dbReference type="RefSeq" id="WP_189018910.1">
    <property type="nucleotide sequence ID" value="NZ_BMHE01000050.1"/>
</dbReference>
<dbReference type="SUPFAM" id="SSF53244">
    <property type="entry name" value="MurD-like peptide ligases, peptide-binding domain"/>
    <property type="match status" value="1"/>
</dbReference>
<keyword evidence="10 17" id="KW-0067">ATP-binding</keyword>
<dbReference type="InterPro" id="IPR005762">
    <property type="entry name" value="MurD"/>
</dbReference>
<feature type="domain" description="Mur ligase C-terminal" evidence="19">
    <location>
        <begin position="298"/>
        <end position="413"/>
    </location>
</feature>
<dbReference type="InterPro" id="IPR036615">
    <property type="entry name" value="Mur_ligase_C_dom_sf"/>
</dbReference>
<dbReference type="SUPFAM" id="SSF51984">
    <property type="entry name" value="MurCD N-terminal domain"/>
    <property type="match status" value="1"/>
</dbReference>
<keyword evidence="17 18" id="KW-0131">Cell cycle</keyword>
<dbReference type="Gene3D" id="3.40.1190.10">
    <property type="entry name" value="Mur-like, catalytic domain"/>
    <property type="match status" value="1"/>
</dbReference>
<gene>
    <name evidence="17 21" type="primary">murD</name>
    <name evidence="21" type="ORF">GCM10008018_60180</name>
</gene>
<dbReference type="EMBL" id="BMHE01000050">
    <property type="protein sequence ID" value="GGA06310.1"/>
    <property type="molecule type" value="Genomic_DNA"/>
</dbReference>
<evidence type="ECO:0000313" key="21">
    <source>
        <dbReference type="EMBL" id="GGA06310.1"/>
    </source>
</evidence>
<comment type="catalytic activity">
    <reaction evidence="16 17 18">
        <text>UDP-N-acetyl-alpha-D-muramoyl-L-alanine + D-glutamate + ATP = UDP-N-acetyl-alpha-D-muramoyl-L-alanyl-D-glutamate + ADP + phosphate + H(+)</text>
        <dbReference type="Rhea" id="RHEA:16429"/>
        <dbReference type="ChEBI" id="CHEBI:15378"/>
        <dbReference type="ChEBI" id="CHEBI:29986"/>
        <dbReference type="ChEBI" id="CHEBI:30616"/>
        <dbReference type="ChEBI" id="CHEBI:43474"/>
        <dbReference type="ChEBI" id="CHEBI:83898"/>
        <dbReference type="ChEBI" id="CHEBI:83900"/>
        <dbReference type="ChEBI" id="CHEBI:456216"/>
        <dbReference type="EC" id="6.3.2.9"/>
    </reaction>
</comment>
<evidence type="ECO:0000259" key="20">
    <source>
        <dbReference type="Pfam" id="PF08245"/>
    </source>
</evidence>
<keyword evidence="12 17" id="KW-0573">Peptidoglycan synthesis</keyword>
<dbReference type="PANTHER" id="PTHR43692:SF1">
    <property type="entry name" value="UDP-N-ACETYLMURAMOYLALANINE--D-GLUTAMATE LIGASE"/>
    <property type="match status" value="1"/>
</dbReference>
<evidence type="ECO:0000256" key="13">
    <source>
        <dbReference type="ARBA" id="ARBA00023316"/>
    </source>
</evidence>
<dbReference type="EC" id="6.3.2.9" evidence="5 17"/>
<dbReference type="HAMAP" id="MF_00639">
    <property type="entry name" value="MurD"/>
    <property type="match status" value="1"/>
</dbReference>
<evidence type="ECO:0000256" key="2">
    <source>
        <dbReference type="ARBA" id="ARBA00004496"/>
    </source>
</evidence>
<evidence type="ECO:0000256" key="16">
    <source>
        <dbReference type="ARBA" id="ARBA00047632"/>
    </source>
</evidence>
<evidence type="ECO:0000256" key="11">
    <source>
        <dbReference type="ARBA" id="ARBA00022960"/>
    </source>
</evidence>
<sequence length="446" mass="48125">MNPDFDTYIQSLAGRDVTVIGAGVSNSPLIRMLCSAGAHVTVRDRNPALPREEWDNLGAGLRLGENYLDRIGGDVVFRTPGMRPDHPALDSARAGGSRVTSEMEEFFTLCPCPIFGVTGSDGKTTTTSLIADMLADGGRTVHLGGNIGTPLLTRAGEMSPLDACAVELSSFQLMDMTRSPHVAVITNLSPNHLDWHRDMDEYTAAKRHLLDFQSANDFAVLNGDNPATAELRGRGRTKYFGVHTVHDGIIDGLIPISDIRLPGWYNVENVMAAMTAVRGIVSDEAILETVRNFVGVEHRNQWVATVGGVHYYNNSIGSSPARTVATLHAHVGRVLLIAGGRDKKVSFDEMARLLPDHVKVLLLIGEAASQIEAAVRRVPSCPPIVRCEGLAEAVAQAHKLAVPGDTVLLSPACTAFDQYRNFEERGRHFVDLVGSLHRSVGGKGLN</sequence>
<evidence type="ECO:0000256" key="18">
    <source>
        <dbReference type="RuleBase" id="RU003664"/>
    </source>
</evidence>
<feature type="binding site" evidence="17">
    <location>
        <begin position="119"/>
        <end position="125"/>
    </location>
    <ligand>
        <name>ATP</name>
        <dbReference type="ChEBI" id="CHEBI:30616"/>
    </ligand>
</feature>
<keyword evidence="9 17" id="KW-0547">Nucleotide-binding</keyword>
<keyword evidence="7 17" id="KW-0963">Cytoplasm</keyword>
<dbReference type="Pfam" id="PF02875">
    <property type="entry name" value="Mur_ligase_C"/>
    <property type="match status" value="1"/>
</dbReference>